<dbReference type="NCBIfam" id="TIGR04183">
    <property type="entry name" value="Por_Secre_tail"/>
    <property type="match status" value="1"/>
</dbReference>
<dbReference type="EMBL" id="VOOS01000003">
    <property type="protein sequence ID" value="TXB65246.1"/>
    <property type="molecule type" value="Genomic_DNA"/>
</dbReference>
<dbReference type="Pfam" id="PF09479">
    <property type="entry name" value="Flg_new"/>
    <property type="match status" value="1"/>
</dbReference>
<dbReference type="GO" id="GO:0030313">
    <property type="term" value="C:cell envelope"/>
    <property type="evidence" value="ECO:0007669"/>
    <property type="project" value="UniProtKB-SubCell"/>
</dbReference>
<dbReference type="Proteomes" id="UP000321721">
    <property type="component" value="Unassembled WGS sequence"/>
</dbReference>
<keyword evidence="2 3" id="KW-0732">Signal</keyword>
<feature type="signal peptide" evidence="3">
    <location>
        <begin position="1"/>
        <end position="22"/>
    </location>
</feature>
<keyword evidence="5" id="KW-1185">Reference proteome</keyword>
<evidence type="ECO:0000313" key="4">
    <source>
        <dbReference type="EMBL" id="TXB65246.1"/>
    </source>
</evidence>
<organism evidence="4 5">
    <name type="scientific">Vicingus serpentipes</name>
    <dbReference type="NCBI Taxonomy" id="1926625"/>
    <lineage>
        <taxon>Bacteria</taxon>
        <taxon>Pseudomonadati</taxon>
        <taxon>Bacteroidota</taxon>
        <taxon>Flavobacteriia</taxon>
        <taxon>Flavobacteriales</taxon>
        <taxon>Vicingaceae</taxon>
        <taxon>Vicingus</taxon>
    </lineage>
</organism>
<protein>
    <submittedName>
        <fullName evidence="4">T9SS type A sorting domain-containing protein</fullName>
    </submittedName>
</protein>
<gene>
    <name evidence="4" type="ORF">FRY74_07440</name>
</gene>
<comment type="subcellular location">
    <subcellularLocation>
        <location evidence="1">Cell envelope</location>
    </subcellularLocation>
</comment>
<dbReference type="InterPro" id="IPR042229">
    <property type="entry name" value="Listeria/Bacterioides_rpt_sf"/>
</dbReference>
<sequence length="919" mass="98027">MLFRVILLSIVLLICRNLHSQATIPVSRDTWSGAEPTGWSKSGTSTYGTDVCGASNSSSAQFNTSGDYIIVNYNGPASDLTFCIKGNPSSGSNITGTFTVQESIDGITYSDVNNYINISNTSNSETETLSCNSRYLKFIYTNKTSGNIALDDVSISTGVCSGSSNYTVNFNGNGSDGGSMSDQTASSSTALTTNSFTQTGCTFIEWNTVSNGSGTSYSDGATYDFSADITLYAQWNCPVSCTPIFSDDFSATLSQWSNTTDWAISSGELNHNLSGVSGTSYIFHDLGVQDLTTSDFEWSFCMRNGNWDPSGSNYFGYYLISDGSDFFGTPNGYTVGVNLTGTSDLITLYRVDAGVYTAIITSAYDWNSTDDVCIRITRTSAGIWQLYYDSGSGETSAGTQTDIDYTSGQYTGGLFEFSTTRAGELWIDDVSICGSTPPTNTITTGSVSGSPFSVQCAVSDNGTVAFTSTDTFGAGNVYTAQLSDGSGNFGSPINIGTLVSTANSGTINFTIPGGTPNGANYKIRVISSNPYVIGSESSTFTINLTDGHCAPPHITSVLFNGCDPVGCGGEGRSEIVFANTGANSVLVNSANFDLIYPAFPAYDLLGTVVSNNSTITTMNDSAACGTVFYDANGQTLPPNSTMLLVSSSICAEVNFDWSGLCGQGPIYVVFGQSAASTGDTWHDSGNFGNSSGTKDFDLDITATDGNTYSYTYSYTSSNQGDGEFATFSSTSPGGNAVSVGVLADCNVTTEVLPIKLLFFKGKKTVYGNLLEWTTTTEINNDYFTLERAEDGFNFNEIGIINGAGNSSTNQYYQFTDDRITNPINYYRLKQTDFNGEYSYSNTIALSTDLSNMIYYNNTSKKIEIGDIENGTVSIYNIQGQLIKTILANNENIPLDIANGMYIVTIQTANQIYSKKIVVR</sequence>
<dbReference type="RefSeq" id="WP_147100112.1">
    <property type="nucleotide sequence ID" value="NZ_VOOS01000003.1"/>
</dbReference>
<accession>A0A5C6RS36</accession>
<dbReference type="Gene3D" id="2.60.40.4270">
    <property type="entry name" value="Listeria-Bacteroides repeat domain"/>
    <property type="match status" value="1"/>
</dbReference>
<feature type="chain" id="PRO_5022760315" evidence="3">
    <location>
        <begin position="23"/>
        <end position="919"/>
    </location>
</feature>
<dbReference type="Gene3D" id="2.60.120.260">
    <property type="entry name" value="Galactose-binding domain-like"/>
    <property type="match status" value="1"/>
</dbReference>
<comment type="caution">
    <text evidence="4">The sequence shown here is derived from an EMBL/GenBank/DDBJ whole genome shotgun (WGS) entry which is preliminary data.</text>
</comment>
<evidence type="ECO:0000256" key="1">
    <source>
        <dbReference type="ARBA" id="ARBA00004196"/>
    </source>
</evidence>
<reference evidence="4 5" key="1">
    <citation type="submission" date="2019-08" db="EMBL/GenBank/DDBJ databases">
        <title>Genome of Vicingus serpentipes NCIMB 15042.</title>
        <authorList>
            <person name="Bowman J.P."/>
        </authorList>
    </citation>
    <scope>NUCLEOTIDE SEQUENCE [LARGE SCALE GENOMIC DNA]</scope>
    <source>
        <strain evidence="4 5">NCIMB 15042</strain>
    </source>
</reference>
<dbReference type="InterPro" id="IPR026444">
    <property type="entry name" value="Secre_tail"/>
</dbReference>
<name>A0A5C6RS36_9FLAO</name>
<dbReference type="AlphaFoldDB" id="A0A5C6RS36"/>
<proteinExistence type="predicted"/>
<dbReference type="OrthoDB" id="1522652at2"/>
<dbReference type="InterPro" id="IPR013378">
    <property type="entry name" value="InlB-like_B-rpt"/>
</dbReference>
<evidence type="ECO:0000313" key="5">
    <source>
        <dbReference type="Proteomes" id="UP000321721"/>
    </source>
</evidence>
<evidence type="ECO:0000256" key="2">
    <source>
        <dbReference type="ARBA" id="ARBA00022729"/>
    </source>
</evidence>
<evidence type="ECO:0000256" key="3">
    <source>
        <dbReference type="SAM" id="SignalP"/>
    </source>
</evidence>